<feature type="region of interest" description="Disordered" evidence="1">
    <location>
        <begin position="101"/>
        <end position="128"/>
    </location>
</feature>
<sequence length="140" mass="15134">MAKLAAQLKSKFFGLVGRITSCGRAGATHKDAGNSSAAHAPLHGSLLRTSSSSLSCTILASSQLMIPPLFLQLVRQRPSHQWDPSLLRSGQGEVLLPLMEGPRVTSTVTPSRGEGEEKRRDRREEKKLTDGAWTWTLSAA</sequence>
<dbReference type="Gramene" id="Zm00001eb415040_T003">
    <property type="protein sequence ID" value="Zm00001eb415040_P003"/>
    <property type="gene ID" value="Zm00001eb415040"/>
</dbReference>
<reference evidence="2" key="2">
    <citation type="submission" date="2019-07" db="EMBL/GenBank/DDBJ databases">
        <authorList>
            <person name="Seetharam A."/>
            <person name="Woodhouse M."/>
            <person name="Cannon E."/>
        </authorList>
    </citation>
    <scope>NUCLEOTIDE SEQUENCE [LARGE SCALE GENOMIC DNA]</scope>
    <source>
        <strain evidence="2">cv. B73</strain>
    </source>
</reference>
<proteinExistence type="predicted"/>
<accession>A0A804RGD9</accession>
<feature type="compositionally biased region" description="Basic and acidic residues" evidence="1">
    <location>
        <begin position="113"/>
        <end position="128"/>
    </location>
</feature>
<dbReference type="EnsemblPlants" id="Zm00001eb415040_T003">
    <property type="protein sequence ID" value="Zm00001eb415040_P003"/>
    <property type="gene ID" value="Zm00001eb415040"/>
</dbReference>
<organism evidence="2 3">
    <name type="scientific">Zea mays</name>
    <name type="common">Maize</name>
    <dbReference type="NCBI Taxonomy" id="4577"/>
    <lineage>
        <taxon>Eukaryota</taxon>
        <taxon>Viridiplantae</taxon>
        <taxon>Streptophyta</taxon>
        <taxon>Embryophyta</taxon>
        <taxon>Tracheophyta</taxon>
        <taxon>Spermatophyta</taxon>
        <taxon>Magnoliopsida</taxon>
        <taxon>Liliopsida</taxon>
        <taxon>Poales</taxon>
        <taxon>Poaceae</taxon>
        <taxon>PACMAD clade</taxon>
        <taxon>Panicoideae</taxon>
        <taxon>Andropogonodae</taxon>
        <taxon>Andropogoneae</taxon>
        <taxon>Tripsacinae</taxon>
        <taxon>Zea</taxon>
    </lineage>
</organism>
<gene>
    <name evidence="2" type="primary">LOC100277779</name>
</gene>
<evidence type="ECO:0000313" key="3">
    <source>
        <dbReference type="Proteomes" id="UP000007305"/>
    </source>
</evidence>
<dbReference type="InParanoid" id="A0A804RGD9"/>
<evidence type="ECO:0000313" key="2">
    <source>
        <dbReference type="EnsemblPlants" id="Zm00001eb415040_P003"/>
    </source>
</evidence>
<protein>
    <submittedName>
        <fullName evidence="2">Uncharacterized protein</fullName>
    </submittedName>
</protein>
<dbReference type="AlphaFoldDB" id="A0A804RGD9"/>
<reference evidence="2" key="3">
    <citation type="submission" date="2021-05" db="UniProtKB">
        <authorList>
            <consortium name="EnsemblPlants"/>
        </authorList>
    </citation>
    <scope>IDENTIFICATION</scope>
    <source>
        <strain evidence="2">cv. B73</strain>
    </source>
</reference>
<reference evidence="3" key="1">
    <citation type="journal article" date="2009" name="Science">
        <title>The B73 maize genome: complexity, diversity, and dynamics.</title>
        <authorList>
            <person name="Schnable P.S."/>
            <person name="Ware D."/>
            <person name="Fulton R.S."/>
            <person name="Stein J.C."/>
            <person name="Wei F."/>
            <person name="Pasternak S."/>
            <person name="Liang C."/>
            <person name="Zhang J."/>
            <person name="Fulton L."/>
            <person name="Graves T.A."/>
            <person name="Minx P."/>
            <person name="Reily A.D."/>
            <person name="Courtney L."/>
            <person name="Kruchowski S.S."/>
            <person name="Tomlinson C."/>
            <person name="Strong C."/>
            <person name="Delehaunty K."/>
            <person name="Fronick C."/>
            <person name="Courtney B."/>
            <person name="Rock S.M."/>
            <person name="Belter E."/>
            <person name="Du F."/>
            <person name="Kim K."/>
            <person name="Abbott R.M."/>
            <person name="Cotton M."/>
            <person name="Levy A."/>
            <person name="Marchetto P."/>
            <person name="Ochoa K."/>
            <person name="Jackson S.M."/>
            <person name="Gillam B."/>
            <person name="Chen W."/>
            <person name="Yan L."/>
            <person name="Higginbotham J."/>
            <person name="Cardenas M."/>
            <person name="Waligorski J."/>
            <person name="Applebaum E."/>
            <person name="Phelps L."/>
            <person name="Falcone J."/>
            <person name="Kanchi K."/>
            <person name="Thane T."/>
            <person name="Scimone A."/>
            <person name="Thane N."/>
            <person name="Henke J."/>
            <person name="Wang T."/>
            <person name="Ruppert J."/>
            <person name="Shah N."/>
            <person name="Rotter K."/>
            <person name="Hodges J."/>
            <person name="Ingenthron E."/>
            <person name="Cordes M."/>
            <person name="Kohlberg S."/>
            <person name="Sgro J."/>
            <person name="Delgado B."/>
            <person name="Mead K."/>
            <person name="Chinwalla A."/>
            <person name="Leonard S."/>
            <person name="Crouse K."/>
            <person name="Collura K."/>
            <person name="Kudrna D."/>
            <person name="Currie J."/>
            <person name="He R."/>
            <person name="Angelova A."/>
            <person name="Rajasekar S."/>
            <person name="Mueller T."/>
            <person name="Lomeli R."/>
            <person name="Scara G."/>
            <person name="Ko A."/>
            <person name="Delaney K."/>
            <person name="Wissotski M."/>
            <person name="Lopez G."/>
            <person name="Campos D."/>
            <person name="Braidotti M."/>
            <person name="Ashley E."/>
            <person name="Golser W."/>
            <person name="Kim H."/>
            <person name="Lee S."/>
            <person name="Lin J."/>
            <person name="Dujmic Z."/>
            <person name="Kim W."/>
            <person name="Talag J."/>
            <person name="Zuccolo A."/>
            <person name="Fan C."/>
            <person name="Sebastian A."/>
            <person name="Kramer M."/>
            <person name="Spiegel L."/>
            <person name="Nascimento L."/>
            <person name="Zutavern T."/>
            <person name="Miller B."/>
            <person name="Ambroise C."/>
            <person name="Muller S."/>
            <person name="Spooner W."/>
            <person name="Narechania A."/>
            <person name="Ren L."/>
            <person name="Wei S."/>
            <person name="Kumari S."/>
            <person name="Faga B."/>
            <person name="Levy M.J."/>
            <person name="McMahan L."/>
            <person name="Van Buren P."/>
            <person name="Vaughn M.W."/>
            <person name="Ying K."/>
            <person name="Yeh C.-T."/>
            <person name="Emrich S.J."/>
            <person name="Jia Y."/>
            <person name="Kalyanaraman A."/>
            <person name="Hsia A.-P."/>
            <person name="Barbazuk W.B."/>
            <person name="Baucom R.S."/>
            <person name="Brutnell T.P."/>
            <person name="Carpita N.C."/>
            <person name="Chaparro C."/>
            <person name="Chia J.-M."/>
            <person name="Deragon J.-M."/>
            <person name="Estill J.C."/>
            <person name="Fu Y."/>
            <person name="Jeddeloh J.A."/>
            <person name="Han Y."/>
            <person name="Lee H."/>
            <person name="Li P."/>
            <person name="Lisch D.R."/>
            <person name="Liu S."/>
            <person name="Liu Z."/>
            <person name="Nagel D.H."/>
            <person name="McCann M.C."/>
            <person name="SanMiguel P."/>
            <person name="Myers A.M."/>
            <person name="Nettleton D."/>
            <person name="Nguyen J."/>
            <person name="Penning B.W."/>
            <person name="Ponnala L."/>
            <person name="Schneider K.L."/>
            <person name="Schwartz D.C."/>
            <person name="Sharma A."/>
            <person name="Soderlund C."/>
            <person name="Springer N.M."/>
            <person name="Sun Q."/>
            <person name="Wang H."/>
            <person name="Waterman M."/>
            <person name="Westerman R."/>
            <person name="Wolfgruber T.K."/>
            <person name="Yang L."/>
            <person name="Yu Y."/>
            <person name="Zhang L."/>
            <person name="Zhou S."/>
            <person name="Zhu Q."/>
            <person name="Bennetzen J.L."/>
            <person name="Dawe R.K."/>
            <person name="Jiang J."/>
            <person name="Jiang N."/>
            <person name="Presting G.G."/>
            <person name="Wessler S.R."/>
            <person name="Aluru S."/>
            <person name="Martienssen R.A."/>
            <person name="Clifton S.W."/>
            <person name="McCombie W.R."/>
            <person name="Wing R.A."/>
            <person name="Wilson R.K."/>
        </authorList>
    </citation>
    <scope>NUCLEOTIDE SEQUENCE [LARGE SCALE GENOMIC DNA]</scope>
    <source>
        <strain evidence="3">cv. B73</strain>
    </source>
</reference>
<name>A0A804RGD9_MAIZE</name>
<keyword evidence="3" id="KW-1185">Reference proteome</keyword>
<dbReference type="Proteomes" id="UP000007305">
    <property type="component" value="Chromosome 10"/>
</dbReference>
<evidence type="ECO:0000256" key="1">
    <source>
        <dbReference type="SAM" id="MobiDB-lite"/>
    </source>
</evidence>